<keyword evidence="1" id="KW-0175">Coiled coil</keyword>
<dbReference type="EMBL" id="MOOB01000001">
    <property type="protein sequence ID" value="OQE96606.1"/>
    <property type="molecule type" value="Genomic_DNA"/>
</dbReference>
<gene>
    <name evidence="2" type="ORF">PENNAL_c0001G04947</name>
</gene>
<organism evidence="2 3">
    <name type="scientific">Penicillium nalgiovense</name>
    <dbReference type="NCBI Taxonomy" id="60175"/>
    <lineage>
        <taxon>Eukaryota</taxon>
        <taxon>Fungi</taxon>
        <taxon>Dikarya</taxon>
        <taxon>Ascomycota</taxon>
        <taxon>Pezizomycotina</taxon>
        <taxon>Eurotiomycetes</taxon>
        <taxon>Eurotiomycetidae</taxon>
        <taxon>Eurotiales</taxon>
        <taxon>Aspergillaceae</taxon>
        <taxon>Penicillium</taxon>
    </lineage>
</organism>
<evidence type="ECO:0000313" key="3">
    <source>
        <dbReference type="Proteomes" id="UP000191691"/>
    </source>
</evidence>
<proteinExistence type="predicted"/>
<protein>
    <submittedName>
        <fullName evidence="2">Uncharacterized protein</fullName>
    </submittedName>
</protein>
<evidence type="ECO:0000256" key="1">
    <source>
        <dbReference type="SAM" id="Coils"/>
    </source>
</evidence>
<sequence>MSHILSPRISSPLPSFPHLSKLFFIMNDMNTLPPPPWGRLAIEQYFIINWNCSSSETPDQQRKRLVTEFLDEESLPYEWTEDWDSLPKGVDRPREPTTEEIDTILRPYRSDLLRWHAMTMFYDKTCPALLRTHYSADEEERARHDDLMAHWITGDPFEAEAWWAVLDNADLFNFGSEWRRVYEILPEVAGPLNPSVDDRLRIQRACDGEYLDCLRSRLKTQLAEAKEDLEAWRKDRDAIVDSCARGLQKYATMTYLIIADEEAFRSGTLLVLYLDGFRNIIRESRMDPVDDDIFNVIGIWMETDEFPQSSTVGEKYRASAELGRELYQLTDE</sequence>
<accession>A0A1V6ZAA6</accession>
<keyword evidence="3" id="KW-1185">Reference proteome</keyword>
<dbReference type="AlphaFoldDB" id="A0A1V6ZAA6"/>
<dbReference type="Proteomes" id="UP000191691">
    <property type="component" value="Unassembled WGS sequence"/>
</dbReference>
<name>A0A1V6ZAA6_PENNA</name>
<reference evidence="3" key="1">
    <citation type="journal article" date="2017" name="Nat. Microbiol.">
        <title>Global analysis of biosynthetic gene clusters reveals vast potential of secondary metabolite production in Penicillium species.</title>
        <authorList>
            <person name="Nielsen J.C."/>
            <person name="Grijseels S."/>
            <person name="Prigent S."/>
            <person name="Ji B."/>
            <person name="Dainat J."/>
            <person name="Nielsen K.F."/>
            <person name="Frisvad J.C."/>
            <person name="Workman M."/>
            <person name="Nielsen J."/>
        </authorList>
    </citation>
    <scope>NUCLEOTIDE SEQUENCE [LARGE SCALE GENOMIC DNA]</scope>
    <source>
        <strain evidence="3">IBT 13039</strain>
    </source>
</reference>
<dbReference type="OMA" id="GVIGTWM"/>
<dbReference type="STRING" id="60175.A0A1V6ZAA6"/>
<evidence type="ECO:0000313" key="2">
    <source>
        <dbReference type="EMBL" id="OQE96606.1"/>
    </source>
</evidence>
<feature type="coiled-coil region" evidence="1">
    <location>
        <begin position="215"/>
        <end position="242"/>
    </location>
</feature>
<comment type="caution">
    <text evidence="2">The sequence shown here is derived from an EMBL/GenBank/DDBJ whole genome shotgun (WGS) entry which is preliminary data.</text>
</comment>